<keyword evidence="4" id="KW-1185">Reference proteome</keyword>
<dbReference type="Pfam" id="PF00560">
    <property type="entry name" value="LRR_1"/>
    <property type="match status" value="3"/>
</dbReference>
<evidence type="ECO:0000256" key="1">
    <source>
        <dbReference type="SAM" id="Phobius"/>
    </source>
</evidence>
<dbReference type="Gene3D" id="3.80.10.10">
    <property type="entry name" value="Ribonuclease Inhibitor"/>
    <property type="match status" value="3"/>
</dbReference>
<keyword evidence="1" id="KW-1133">Transmembrane helix</keyword>
<feature type="domain" description="Leucine-rich repeat-containing N-terminal plant-type" evidence="2">
    <location>
        <begin position="183"/>
        <end position="224"/>
    </location>
</feature>
<dbReference type="InterPro" id="IPR032675">
    <property type="entry name" value="LRR_dom_sf"/>
</dbReference>
<proteinExistence type="predicted"/>
<comment type="caution">
    <text evidence="3">The sequence shown here is derived from an EMBL/GenBank/DDBJ whole genome shotgun (WGS) entry which is preliminary data.</text>
</comment>
<dbReference type="InterPro" id="IPR001611">
    <property type="entry name" value="Leu-rich_rpt"/>
</dbReference>
<evidence type="ECO:0000313" key="4">
    <source>
        <dbReference type="Proteomes" id="UP001159427"/>
    </source>
</evidence>
<name>A0ABN8M532_9CNID</name>
<feature type="non-terminal residue" evidence="3">
    <location>
        <position position="1"/>
    </location>
</feature>
<feature type="transmembrane region" description="Helical" evidence="1">
    <location>
        <begin position="93"/>
        <end position="115"/>
    </location>
</feature>
<dbReference type="PANTHER" id="PTHR48057:SF7">
    <property type="entry name" value="LEUCINE-RICH REPEAT SERINE_THREONINE-PROTEIN KINASE 1"/>
    <property type="match status" value="1"/>
</dbReference>
<reference evidence="3 4" key="1">
    <citation type="submission" date="2022-05" db="EMBL/GenBank/DDBJ databases">
        <authorList>
            <consortium name="Genoscope - CEA"/>
            <person name="William W."/>
        </authorList>
    </citation>
    <scope>NUCLEOTIDE SEQUENCE [LARGE SCALE GENOMIC DNA]</scope>
</reference>
<dbReference type="SUPFAM" id="SSF52058">
    <property type="entry name" value="L domain-like"/>
    <property type="match status" value="1"/>
</dbReference>
<dbReference type="InterPro" id="IPR013210">
    <property type="entry name" value="LRR_N_plant-typ"/>
</dbReference>
<dbReference type="Pfam" id="PF08263">
    <property type="entry name" value="LRRNT_2"/>
    <property type="match status" value="1"/>
</dbReference>
<feature type="transmembrane region" description="Helical" evidence="1">
    <location>
        <begin position="63"/>
        <end position="81"/>
    </location>
</feature>
<keyword evidence="1" id="KW-0472">Membrane</keyword>
<keyword evidence="1" id="KW-0812">Transmembrane</keyword>
<protein>
    <recommendedName>
        <fullName evidence="2">Leucine-rich repeat-containing N-terminal plant-type domain-containing protein</fullName>
    </recommendedName>
</protein>
<dbReference type="PROSITE" id="PS51450">
    <property type="entry name" value="LRR"/>
    <property type="match status" value="1"/>
</dbReference>
<feature type="non-terminal residue" evidence="3">
    <location>
        <position position="648"/>
    </location>
</feature>
<evidence type="ECO:0000259" key="2">
    <source>
        <dbReference type="Pfam" id="PF08263"/>
    </source>
</evidence>
<dbReference type="EMBL" id="CALNXI010000317">
    <property type="protein sequence ID" value="CAH3024736.1"/>
    <property type="molecule type" value="Genomic_DNA"/>
</dbReference>
<organism evidence="3 4">
    <name type="scientific">Porites evermanni</name>
    <dbReference type="NCBI Taxonomy" id="104178"/>
    <lineage>
        <taxon>Eukaryota</taxon>
        <taxon>Metazoa</taxon>
        <taxon>Cnidaria</taxon>
        <taxon>Anthozoa</taxon>
        <taxon>Hexacorallia</taxon>
        <taxon>Scleractinia</taxon>
        <taxon>Fungiina</taxon>
        <taxon>Poritidae</taxon>
        <taxon>Porites</taxon>
    </lineage>
</organism>
<dbReference type="PANTHER" id="PTHR48057">
    <property type="entry name" value="LEUCINE-RICH REPEAT SERINE/THREONINE-PROTEIN KINASE 1"/>
    <property type="match status" value="1"/>
</dbReference>
<feature type="transmembrane region" description="Helical" evidence="1">
    <location>
        <begin position="32"/>
        <end position="51"/>
    </location>
</feature>
<dbReference type="InterPro" id="IPR052595">
    <property type="entry name" value="LRRC69/RLP"/>
</dbReference>
<evidence type="ECO:0000313" key="3">
    <source>
        <dbReference type="EMBL" id="CAH3024736.1"/>
    </source>
</evidence>
<gene>
    <name evidence="3" type="ORF">PEVE_00023835</name>
</gene>
<accession>A0ABN8M532</accession>
<sequence length="648" mass="73283">KPKYQAFFEVVMLLRRLILAIALSMIPSSSTLQTFVVWLVLMVSAIIHLILRPYDTQPGIFSENVFEPLVLFVLSMSFMVLRFPSLDVNDTNFFVWFVMVVNTCVLIGLLSGILCDMFIRLASKNENSTNENFEREDRFKEGANSVDEEKRHLVEFGVSQGQDCLRRVRMFPLYTLDTSFTPAQEKDVLLDIYSSTNGKQWYQTSGWNSSHNNTSHCTWYGITCHNDTSYVKAIVLAYNNLEGSLPNNIWKIRNLFSLCVTGNPRLRGHIGDFLFGNMTKLITVHFSASSISGDIPQEIVKMSNLQNFLSCIMKGNGLTGHLPEDIGNMTELRVLCLGGNKLTGQIPRSISKLRNLWYLDLRITPGMMHGNLSDILSIPSLTDLFISGVHLTGKMPHMMPQQFRYLVLPGNNISGEFTQIFPKQNSLEILNVANNRLTGDIPGELLLQNTTNMIDLSQNQFSSINKGQPWPENVTAPIRWYVSLAGNRNLSINFKSFLELFSGRTVDFTGRSPSIVNLSFCDIKSPVLANILYLEKMSTCDLKGNKLYGSVPDFYEDFSFLTYFDLSSNNLTGTLPAGIQNLISLQYFDISGNPFMRDENDATSNAYQPDFSKMARPPEADNFTCPEGRLTFNNGLIRLDPTFYEYKY</sequence>
<dbReference type="Proteomes" id="UP001159427">
    <property type="component" value="Unassembled WGS sequence"/>
</dbReference>